<dbReference type="PROSITE" id="PS51257">
    <property type="entry name" value="PROKAR_LIPOPROTEIN"/>
    <property type="match status" value="1"/>
</dbReference>
<proteinExistence type="predicted"/>
<evidence type="ECO:0000313" key="2">
    <source>
        <dbReference type="Proteomes" id="UP000324639"/>
    </source>
</evidence>
<sequence>MQGKRNFSNYPHTFGKYFLHSPCGGLYIASACSNHISNSGYLIARAHTARALKV</sequence>
<organism evidence="1 2">
    <name type="scientific">Blumeria graminis f. sp. tritici</name>
    <dbReference type="NCBI Taxonomy" id="62690"/>
    <lineage>
        <taxon>Eukaryota</taxon>
        <taxon>Fungi</taxon>
        <taxon>Dikarya</taxon>
        <taxon>Ascomycota</taxon>
        <taxon>Pezizomycotina</taxon>
        <taxon>Leotiomycetes</taxon>
        <taxon>Erysiphales</taxon>
        <taxon>Erysiphaceae</taxon>
        <taxon>Blumeria</taxon>
    </lineage>
</organism>
<name>A0A9X9MED4_BLUGR</name>
<dbReference type="EMBL" id="LR026988">
    <property type="protein sequence ID" value="VDB83599.1"/>
    <property type="molecule type" value="Genomic_DNA"/>
</dbReference>
<dbReference type="AlphaFoldDB" id="A0A9X9MED4"/>
<evidence type="ECO:0000313" key="1">
    <source>
        <dbReference type="EMBL" id="VDB83599.1"/>
    </source>
</evidence>
<protein>
    <submittedName>
        <fullName evidence="1">Bgt-51692</fullName>
    </submittedName>
</protein>
<keyword evidence="2" id="KW-1185">Reference proteome</keyword>
<dbReference type="Proteomes" id="UP000324639">
    <property type="component" value="Chromosome Bgt_-05"/>
</dbReference>
<accession>A0A9X9MED4</accession>
<gene>
    <name evidence="1" type="ORF">BGT96224V316_LOCUS2794</name>
</gene>
<reference evidence="1 2" key="1">
    <citation type="submission" date="2018-08" db="EMBL/GenBank/DDBJ databases">
        <authorList>
            <person name="Muller C M."/>
        </authorList>
    </citation>
    <scope>NUCLEOTIDE SEQUENCE [LARGE SCALE GENOMIC DNA]</scope>
</reference>